<evidence type="ECO:0000259" key="4">
    <source>
        <dbReference type="PROSITE" id="PS50164"/>
    </source>
</evidence>
<keyword evidence="6" id="KW-1185">Reference proteome</keyword>
<keyword evidence="5" id="KW-0255">Endonuclease</keyword>
<evidence type="ECO:0000256" key="2">
    <source>
        <dbReference type="ARBA" id="ARBA00010045"/>
    </source>
</evidence>
<dbReference type="SMART" id="SM00465">
    <property type="entry name" value="GIYc"/>
    <property type="match status" value="1"/>
</dbReference>
<sequence>MAMYLVYQITNLINNKIYVGVHKGTPDDGYMGSGRVITRAILKYGVENFRKDILKVCKTSEEMYDEEFRIVNQEFIDRDDTYNLTCGGRGSFTHINSDPLIRANASEKALKTLSLKSKDELQRIYKSRGFPGERNFWFGKNRSGENNPRFGCVMEQETKDKIRNSNKKRVESGLVDYSNCKGPITKEGKNAISQANSREFKFVNPEGNLVTVINLSKFCKENELSEGSMRHVHNGRNIQHKGWRKA</sequence>
<dbReference type="InterPro" id="IPR000305">
    <property type="entry name" value="GIY-YIG_endonuc"/>
</dbReference>
<evidence type="ECO:0000256" key="3">
    <source>
        <dbReference type="ARBA" id="ARBA00022842"/>
    </source>
</evidence>
<keyword evidence="5" id="KW-0378">Hydrolase</keyword>
<dbReference type="Proteomes" id="UP000032405">
    <property type="component" value="Segment"/>
</dbReference>
<keyword evidence="3" id="KW-0460">Magnesium</keyword>
<organism evidence="5 6">
    <name type="scientific">Salmonella phage Det7</name>
    <dbReference type="NCBI Taxonomy" id="454798"/>
    <lineage>
        <taxon>Viruses</taxon>
        <taxon>Duplodnaviria</taxon>
        <taxon>Heunggongvirae</taxon>
        <taxon>Uroviricota</taxon>
        <taxon>Caudoviricetes</taxon>
        <taxon>Pantevenvirales</taxon>
        <taxon>Ackermannviridae</taxon>
        <taxon>Cvivirinae</taxon>
        <taxon>Kuttervirus</taxon>
        <taxon>Kuttervirus Det7</taxon>
    </lineage>
</organism>
<comment type="cofactor">
    <cofactor evidence="1">
        <name>Mg(2+)</name>
        <dbReference type="ChEBI" id="CHEBI:18420"/>
    </cofactor>
</comment>
<proteinExistence type="predicted"/>
<dbReference type="Gene3D" id="1.10.10.10">
    <property type="entry name" value="Winged helix-like DNA-binding domain superfamily/Winged helix DNA-binding domain"/>
    <property type="match status" value="1"/>
</dbReference>
<dbReference type="EMBL" id="KP797973">
    <property type="protein sequence ID" value="AJQ20949.1"/>
    <property type="molecule type" value="Genomic_DNA"/>
</dbReference>
<protein>
    <submittedName>
        <fullName evidence="5">HNH endonuclease</fullName>
    </submittedName>
</protein>
<dbReference type="PROSITE" id="PS50164">
    <property type="entry name" value="GIY_YIG"/>
    <property type="match status" value="1"/>
</dbReference>
<keyword evidence="5" id="KW-0540">Nuclease</keyword>
<dbReference type="InterPro" id="IPR036388">
    <property type="entry name" value="WH-like_DNA-bd_sf"/>
</dbReference>
<dbReference type="GO" id="GO:0003677">
    <property type="term" value="F:DNA binding"/>
    <property type="evidence" value="ECO:0007669"/>
    <property type="project" value="InterPro"/>
</dbReference>
<dbReference type="Gene3D" id="3.40.1440.10">
    <property type="entry name" value="GIY-YIG endonuclease"/>
    <property type="match status" value="1"/>
</dbReference>
<dbReference type="InterPro" id="IPR035901">
    <property type="entry name" value="GIY-YIG_endonuc_sf"/>
</dbReference>
<feature type="domain" description="GIY-YIG" evidence="4">
    <location>
        <begin position="2"/>
        <end position="84"/>
    </location>
</feature>
<dbReference type="RefSeq" id="YP_009140307.1">
    <property type="nucleotide sequence ID" value="NC_027119.1"/>
</dbReference>
<evidence type="ECO:0000313" key="6">
    <source>
        <dbReference type="Proteomes" id="UP000032405"/>
    </source>
</evidence>
<dbReference type="Pfam" id="PF07460">
    <property type="entry name" value="NUMOD3"/>
    <property type="match status" value="1"/>
</dbReference>
<evidence type="ECO:0000256" key="1">
    <source>
        <dbReference type="ARBA" id="ARBA00001946"/>
    </source>
</evidence>
<name>A0A0C5PI24_9CAUD</name>
<dbReference type="KEGG" id="vg:24366675"/>
<dbReference type="SUPFAM" id="SSF82771">
    <property type="entry name" value="GIY-YIG endonuclease"/>
    <property type="match status" value="1"/>
</dbReference>
<accession>A0A0C5PI24</accession>
<dbReference type="InterPro" id="IPR003611">
    <property type="entry name" value="NUMOD3"/>
</dbReference>
<evidence type="ECO:0000313" key="5">
    <source>
        <dbReference type="EMBL" id="AJQ20949.1"/>
    </source>
</evidence>
<dbReference type="GeneID" id="24366675"/>
<gene>
    <name evidence="5" type="primary">130</name>
    <name evidence="5" type="ORF">DET7_130</name>
</gene>
<dbReference type="CDD" id="cd10444">
    <property type="entry name" value="GIY-YIG_SegABCDEFG"/>
    <property type="match status" value="1"/>
</dbReference>
<dbReference type="GO" id="GO:0004519">
    <property type="term" value="F:endonuclease activity"/>
    <property type="evidence" value="ECO:0007669"/>
    <property type="project" value="UniProtKB-KW"/>
</dbReference>
<comment type="similarity">
    <text evidence="2">To endonucleases of group I introns of fungi and phage.</text>
</comment>
<reference evidence="5 6" key="1">
    <citation type="journal article" date="2015" name="Genome Announc.">
        <title>Genome Sequence of Salmonella enterica Phage Det7.</title>
        <authorList>
            <person name="Casjens S.R."/>
            <person name="Jacobs-Sera D."/>
            <person name="Hatfull G.F."/>
            <person name="Hendrix R.W."/>
        </authorList>
    </citation>
    <scope>NUCLEOTIDE SEQUENCE [LARGE SCALE GENOMIC DNA]</scope>
</reference>